<feature type="compositionally biased region" description="Low complexity" evidence="3">
    <location>
        <begin position="178"/>
        <end position="191"/>
    </location>
</feature>
<dbReference type="GO" id="GO:0008270">
    <property type="term" value="F:zinc ion binding"/>
    <property type="evidence" value="ECO:0007669"/>
    <property type="project" value="InterPro"/>
</dbReference>
<keyword evidence="2" id="KW-0539">Nucleus</keyword>
<dbReference type="GO" id="GO:0003677">
    <property type="term" value="F:DNA binding"/>
    <property type="evidence" value="ECO:0007669"/>
    <property type="project" value="InterPro"/>
</dbReference>
<dbReference type="SMART" id="SM00906">
    <property type="entry name" value="Fungal_trans"/>
    <property type="match status" value="1"/>
</dbReference>
<dbReference type="Gene3D" id="4.10.240.10">
    <property type="entry name" value="Zn(2)-C6 fungal-type DNA-binding domain"/>
    <property type="match status" value="1"/>
</dbReference>
<feature type="region of interest" description="Disordered" evidence="3">
    <location>
        <begin position="609"/>
        <end position="639"/>
    </location>
</feature>
<accession>A0A8H5GU02</accession>
<feature type="compositionally biased region" description="Polar residues" evidence="3">
    <location>
        <begin position="630"/>
        <end position="639"/>
    </location>
</feature>
<dbReference type="PANTHER" id="PTHR47783:SF1">
    <property type="entry name" value="ZN(II)2CYS6 TRANSCRIPTION FACTOR (EUROFUNG)"/>
    <property type="match status" value="1"/>
</dbReference>
<feature type="region of interest" description="Disordered" evidence="3">
    <location>
        <begin position="37"/>
        <end position="101"/>
    </location>
</feature>
<proteinExistence type="predicted"/>
<keyword evidence="1" id="KW-0479">Metal-binding</keyword>
<feature type="compositionally biased region" description="Basic and acidic residues" evidence="3">
    <location>
        <begin position="62"/>
        <end position="82"/>
    </location>
</feature>
<dbReference type="InterPro" id="IPR001138">
    <property type="entry name" value="Zn2Cys6_DnaBD"/>
</dbReference>
<dbReference type="EMBL" id="JAACJM010000009">
    <property type="protein sequence ID" value="KAF5371179.1"/>
    <property type="molecule type" value="Genomic_DNA"/>
</dbReference>
<dbReference type="InterPro" id="IPR007219">
    <property type="entry name" value="XnlR_reg_dom"/>
</dbReference>
<sequence length="940" mass="102236">MDPQIPASIPNTAPTGPQTKRKRISLACHRCRQKKAKCNGSKPVCSNCESAGESCDWPDPEQDGRRNKARKTDGVRVKESGHSSDGPIGHRRASSDTSLYPYEDMPHSISPDADVYDRHRGEFGAGHHSNGVNSSGSRYGSLPAMRHSSGSRSTVPKFNDGLDYPPAGNGHYSPIHPPSSSSIPNHPPSSSTGMHLPNQSPLDVLLAAALPMDPDSRWNSSTRAQPTPSAVAVPASKMEAIETLRVPPPEPPLVLQYHRPFGPTAIQPGLEQISIAFRAPYPGSRCPSPTPFESSPQLSEPSLKDHTTSFSFEPLHYTNGEVLNHHPSIAPIASGSGHQPLLSSPSIPIFPPQIDSPYDPGSDIPRPLWLNKLLPLFFMRMGSHFPFLTEASLLANIDHDDPSKRVTAPLLINTVCALAARFSDTPILRSQVRDQSPATYGIPFAEKAKQLLIPMLGYPSSNTVASLLFLAYFSFGLNSEGALWTYSGMALRMAVDLGLHQDITSRTAAGDLVQRTADRLLWWSSFVLDRTLAFGTGRPVTIKDNEIKASLPTEEEILMIIHTDSLTNPADLHIQRDQSGQERTPSPFPHHVKMFQLYGALAEYINSVDSTWRPPGSEPPSRADGENGSVPVSGSNTGSTNLAEVEDLITTAYHALPDVMVFNSENLRMHTAIANGPVFLALHLWYNSIIILLYRPPLIHPRVNASRTSLQDRLAVVNNSCLAISNILSGADLVDQFAYLASPFVNQCFFIAATAWVQEYRIRTGRDVLASSSSTSGATEHLGPSVLPSTGNNTSSTTNKILHSSTNLLAQTSMNNFRMCKKALSRQAAYWMGVKWIEAVVEKYASQKRRTSLKNATEGVATFVSGAEMAIFKRLVQRTTGESPSSDISPENLTSLIAAFTSQASMQGQDQSGLRFSEDDWALAYSFASFANNSCPPTFS</sequence>
<evidence type="ECO:0000313" key="5">
    <source>
        <dbReference type="EMBL" id="KAF5371179.1"/>
    </source>
</evidence>
<evidence type="ECO:0000259" key="4">
    <source>
        <dbReference type="PROSITE" id="PS50048"/>
    </source>
</evidence>
<evidence type="ECO:0000256" key="3">
    <source>
        <dbReference type="SAM" id="MobiDB-lite"/>
    </source>
</evidence>
<comment type="caution">
    <text evidence="5">The sequence shown here is derived from an EMBL/GenBank/DDBJ whole genome shotgun (WGS) entry which is preliminary data.</text>
</comment>
<dbReference type="Proteomes" id="UP000559256">
    <property type="component" value="Unassembled WGS sequence"/>
</dbReference>
<feature type="compositionally biased region" description="Polar residues" evidence="3">
    <location>
        <begin position="291"/>
        <end position="300"/>
    </location>
</feature>
<dbReference type="PANTHER" id="PTHR47783">
    <property type="entry name" value="ZN(II)2CYS6 TRANSCRIPTION FACTOR (EUROFUNG)-RELATED"/>
    <property type="match status" value="1"/>
</dbReference>
<dbReference type="OrthoDB" id="2428527at2759"/>
<dbReference type="CDD" id="cd00067">
    <property type="entry name" value="GAL4"/>
    <property type="match status" value="1"/>
</dbReference>
<protein>
    <recommendedName>
        <fullName evidence="4">Zn(2)-C6 fungal-type domain-containing protein</fullName>
    </recommendedName>
</protein>
<dbReference type="PROSITE" id="PS50048">
    <property type="entry name" value="ZN2_CY6_FUNGAL_2"/>
    <property type="match status" value="1"/>
</dbReference>
<gene>
    <name evidence="5" type="ORF">D9758_004208</name>
</gene>
<feature type="region of interest" description="Disordered" evidence="3">
    <location>
        <begin position="285"/>
        <end position="305"/>
    </location>
</feature>
<dbReference type="InterPro" id="IPR036864">
    <property type="entry name" value="Zn2-C6_fun-type_DNA-bd_sf"/>
</dbReference>
<feature type="domain" description="Zn(2)-C6 fungal-type" evidence="4">
    <location>
        <begin position="27"/>
        <end position="57"/>
    </location>
</feature>
<evidence type="ECO:0000313" key="6">
    <source>
        <dbReference type="Proteomes" id="UP000559256"/>
    </source>
</evidence>
<feature type="region of interest" description="Disordered" evidence="3">
    <location>
        <begin position="1"/>
        <end position="22"/>
    </location>
</feature>
<name>A0A8H5GU02_9AGAR</name>
<feature type="compositionally biased region" description="Low complexity" evidence="3">
    <location>
        <begin position="126"/>
        <end position="137"/>
    </location>
</feature>
<dbReference type="GO" id="GO:0006351">
    <property type="term" value="P:DNA-templated transcription"/>
    <property type="evidence" value="ECO:0007669"/>
    <property type="project" value="InterPro"/>
</dbReference>
<dbReference type="SMART" id="SM00066">
    <property type="entry name" value="GAL4"/>
    <property type="match status" value="1"/>
</dbReference>
<organism evidence="5 6">
    <name type="scientific">Tetrapyrgos nigripes</name>
    <dbReference type="NCBI Taxonomy" id="182062"/>
    <lineage>
        <taxon>Eukaryota</taxon>
        <taxon>Fungi</taxon>
        <taxon>Dikarya</taxon>
        <taxon>Basidiomycota</taxon>
        <taxon>Agaricomycotina</taxon>
        <taxon>Agaricomycetes</taxon>
        <taxon>Agaricomycetidae</taxon>
        <taxon>Agaricales</taxon>
        <taxon>Marasmiineae</taxon>
        <taxon>Marasmiaceae</taxon>
        <taxon>Tetrapyrgos</taxon>
    </lineage>
</organism>
<dbReference type="GO" id="GO:0000981">
    <property type="term" value="F:DNA-binding transcription factor activity, RNA polymerase II-specific"/>
    <property type="evidence" value="ECO:0007669"/>
    <property type="project" value="InterPro"/>
</dbReference>
<dbReference type="CDD" id="cd12148">
    <property type="entry name" value="fungal_TF_MHR"/>
    <property type="match status" value="1"/>
</dbReference>
<evidence type="ECO:0000256" key="1">
    <source>
        <dbReference type="ARBA" id="ARBA00022723"/>
    </source>
</evidence>
<evidence type="ECO:0000256" key="2">
    <source>
        <dbReference type="ARBA" id="ARBA00023242"/>
    </source>
</evidence>
<dbReference type="SUPFAM" id="SSF57701">
    <property type="entry name" value="Zn2/Cys6 DNA-binding domain"/>
    <property type="match status" value="1"/>
</dbReference>
<dbReference type="PROSITE" id="PS00463">
    <property type="entry name" value="ZN2_CY6_FUNGAL_1"/>
    <property type="match status" value="1"/>
</dbReference>
<reference evidence="5 6" key="1">
    <citation type="journal article" date="2020" name="ISME J.">
        <title>Uncovering the hidden diversity of litter-decomposition mechanisms in mushroom-forming fungi.</title>
        <authorList>
            <person name="Floudas D."/>
            <person name="Bentzer J."/>
            <person name="Ahren D."/>
            <person name="Johansson T."/>
            <person name="Persson P."/>
            <person name="Tunlid A."/>
        </authorList>
    </citation>
    <scope>NUCLEOTIDE SEQUENCE [LARGE SCALE GENOMIC DNA]</scope>
    <source>
        <strain evidence="5 6">CBS 291.85</strain>
    </source>
</reference>
<dbReference type="Pfam" id="PF00172">
    <property type="entry name" value="Zn_clus"/>
    <property type="match status" value="1"/>
</dbReference>
<dbReference type="Pfam" id="PF04082">
    <property type="entry name" value="Fungal_trans"/>
    <property type="match status" value="1"/>
</dbReference>
<feature type="region of interest" description="Disordered" evidence="3">
    <location>
        <begin position="771"/>
        <end position="796"/>
    </location>
</feature>
<feature type="region of interest" description="Disordered" evidence="3">
    <location>
        <begin position="120"/>
        <end position="195"/>
    </location>
</feature>
<feature type="compositionally biased region" description="Polar residues" evidence="3">
    <location>
        <begin position="9"/>
        <end position="18"/>
    </location>
</feature>
<dbReference type="AlphaFoldDB" id="A0A8H5GU02"/>
<keyword evidence="6" id="KW-1185">Reference proteome</keyword>